<accession>A0A929WZ06</accession>
<organism evidence="1 2">
    <name type="scientific">Alloprevotella tannerae</name>
    <dbReference type="NCBI Taxonomy" id="76122"/>
    <lineage>
        <taxon>Bacteria</taxon>
        <taxon>Pseudomonadati</taxon>
        <taxon>Bacteroidota</taxon>
        <taxon>Bacteroidia</taxon>
        <taxon>Bacteroidales</taxon>
        <taxon>Prevotellaceae</taxon>
        <taxon>Alloprevotella</taxon>
    </lineage>
</organism>
<proteinExistence type="predicted"/>
<name>A0A929WZ06_9BACT</name>
<gene>
    <name evidence="1" type="ORF">HXK21_03890</name>
</gene>
<reference evidence="1" key="1">
    <citation type="submission" date="2020-04" db="EMBL/GenBank/DDBJ databases">
        <title>Deep metagenomics examines the oral microbiome during advanced dental caries in children, revealing novel taxa and co-occurrences with host molecules.</title>
        <authorList>
            <person name="Baker J.L."/>
            <person name="Morton J.T."/>
            <person name="Dinis M."/>
            <person name="Alvarez R."/>
            <person name="Tran N.C."/>
            <person name="Knight R."/>
            <person name="Edlund A."/>
        </authorList>
    </citation>
    <scope>NUCLEOTIDE SEQUENCE</scope>
    <source>
        <strain evidence="1">JCVI_34_bin.1</strain>
    </source>
</reference>
<evidence type="ECO:0000313" key="1">
    <source>
        <dbReference type="EMBL" id="MBF0970167.1"/>
    </source>
</evidence>
<evidence type="ECO:0000313" key="2">
    <source>
        <dbReference type="Proteomes" id="UP000704068"/>
    </source>
</evidence>
<dbReference type="Proteomes" id="UP000704068">
    <property type="component" value="Unassembled WGS sequence"/>
</dbReference>
<sequence length="188" mass="21857">MNIYVRFFDFDTLVGDEEGVIKFLQTIPDVELTDEIVDEIKDYINSETTYPKRLKIRPHIYFILIKTTASSMEEFKANRKDSFNALKPQGVDLSSRKEIKVSMLQEENFGWYRGVLTFKRVVLIPGTNKFQYQDTMFEALVQAMSGKECYDAILAHLKNRNDVDPRSQFPSCKGSNFDFEYIGENPFS</sequence>
<protein>
    <submittedName>
        <fullName evidence="1">Uncharacterized protein</fullName>
    </submittedName>
</protein>
<comment type="caution">
    <text evidence="1">The sequence shown here is derived from an EMBL/GenBank/DDBJ whole genome shotgun (WGS) entry which is preliminary data.</text>
</comment>
<dbReference type="EMBL" id="JABZGR010000008">
    <property type="protein sequence ID" value="MBF0970167.1"/>
    <property type="molecule type" value="Genomic_DNA"/>
</dbReference>
<dbReference type="AlphaFoldDB" id="A0A929WZ06"/>
<dbReference type="RefSeq" id="WP_303763414.1">
    <property type="nucleotide sequence ID" value="NZ_CAUOSC010000006.1"/>
</dbReference>